<dbReference type="eggNOG" id="KOG1192">
    <property type="taxonomic scope" value="Eukaryota"/>
</dbReference>
<keyword evidence="2 3" id="KW-0808">Transferase</keyword>
<dbReference type="AlphaFoldDB" id="A0A0E0B8Y3"/>
<dbReference type="Proteomes" id="UP000026961">
    <property type="component" value="Chromosome 10"/>
</dbReference>
<dbReference type="Gramene" id="OGLUM10G05550.1">
    <property type="protein sequence ID" value="OGLUM10G05550.1"/>
    <property type="gene ID" value="OGLUM10G05550"/>
</dbReference>
<accession>A0A0E0B8Y3</accession>
<reference evidence="5" key="2">
    <citation type="submission" date="2018-05" db="EMBL/GenBank/DDBJ databases">
        <title>OgluRS3 (Oryza glumaepatula Reference Sequence Version 3).</title>
        <authorList>
            <person name="Zhang J."/>
            <person name="Kudrna D."/>
            <person name="Lee S."/>
            <person name="Talag J."/>
            <person name="Welchert J."/>
            <person name="Wing R.A."/>
        </authorList>
    </citation>
    <scope>NUCLEOTIDE SEQUENCE [LARGE SCALE GENOMIC DNA]</scope>
</reference>
<dbReference type="Gene3D" id="3.40.50.2000">
    <property type="entry name" value="Glycogen Phosphorylase B"/>
    <property type="match status" value="2"/>
</dbReference>
<dbReference type="FunFam" id="3.40.50.2000:FF:000061">
    <property type="entry name" value="UDP-glycosyltransferase 83A1"/>
    <property type="match status" value="1"/>
</dbReference>
<evidence type="ECO:0000256" key="2">
    <source>
        <dbReference type="ARBA" id="ARBA00022679"/>
    </source>
</evidence>
<dbReference type="InterPro" id="IPR035595">
    <property type="entry name" value="UDP_glycos_trans_CS"/>
</dbReference>
<dbReference type="PANTHER" id="PTHR11926:SF1412">
    <property type="entry name" value="UDP-GLYCOSYLTRANSFERASE 83A1-LIKE"/>
    <property type="match status" value="1"/>
</dbReference>
<dbReference type="EC" id="2.4.1.-" evidence="4"/>
<keyword evidence="3" id="KW-0328">Glycosyltransferase</keyword>
<proteinExistence type="inferred from homology"/>
<dbReference type="Pfam" id="PF00201">
    <property type="entry name" value="UDPGT"/>
    <property type="match status" value="1"/>
</dbReference>
<dbReference type="GO" id="GO:0080043">
    <property type="term" value="F:quercetin 3-O-glucosyltransferase activity"/>
    <property type="evidence" value="ECO:0007669"/>
    <property type="project" value="TreeGrafter"/>
</dbReference>
<protein>
    <recommendedName>
        <fullName evidence="4">Glycosyltransferase</fullName>
        <ecNumber evidence="4">2.4.1.-</ecNumber>
    </recommendedName>
</protein>
<dbReference type="SUPFAM" id="SSF53756">
    <property type="entry name" value="UDP-Glycosyltransferase/glycogen phosphorylase"/>
    <property type="match status" value="1"/>
</dbReference>
<name>A0A0E0B8Y3_9ORYZ</name>
<dbReference type="GO" id="GO:0080044">
    <property type="term" value="F:quercetin 7-O-glucosyltransferase activity"/>
    <property type="evidence" value="ECO:0007669"/>
    <property type="project" value="TreeGrafter"/>
</dbReference>
<dbReference type="PANTHER" id="PTHR11926">
    <property type="entry name" value="GLUCOSYL/GLUCURONOSYL TRANSFERASES"/>
    <property type="match status" value="1"/>
</dbReference>
<evidence type="ECO:0000313" key="5">
    <source>
        <dbReference type="EnsemblPlants" id="OGLUM10G05550.1"/>
    </source>
</evidence>
<dbReference type="HOGENOM" id="CLU_001724_0_2_1"/>
<sequence>MAAAAAAAADHDAAPRAHALILPYPAQGHVIPLMELAYCLIDRGFAVTFVNTEHNHRRVVAAAAGAGGVQAPGSRARRLRLVAVADGMGDGDDRDNLVRLNAVMEEAIPPQLEPILDGAGGEGQLGKVTCVVVDVGMSWALDAVKRRGLPAAALWAASAAVLAVLLGAQKLIRDGVIDDDGAPLKLENNSFRLSEFTPPMDATFLAWNFMGNRDAERMVFHYLTSSARAAAAKADILLCNSFVELEPAIFTLKSPATILPIGPLRTGQRFAHQVEVVGHFWQTNDDTCLSFLDEQPYGSVVYVAFGSLTIMSPGQLKELALGLEASGHPFLWVVRPGLAGNLPTSFLDATMGQGKGIVVEWAPQEQVLAHPAVGCFVTHCGWNSTVESIRNGVPMLCWPYFTDQFTNQIYICDIWRIGLKMVQTCGEGIVTKEIMVEKLKELLLDEGIKERVQRLKEFAETNMSEEGESTRNLNAVVELMTRPMSWNMV</sequence>
<evidence type="ECO:0000256" key="4">
    <source>
        <dbReference type="RuleBase" id="RU362057"/>
    </source>
</evidence>
<reference evidence="5" key="1">
    <citation type="submission" date="2015-04" db="UniProtKB">
        <authorList>
            <consortium name="EnsemblPlants"/>
        </authorList>
    </citation>
    <scope>IDENTIFICATION</scope>
</reference>
<dbReference type="EnsemblPlants" id="OGLUM10G05550.1">
    <property type="protein sequence ID" value="OGLUM10G05550.1"/>
    <property type="gene ID" value="OGLUM10G05550"/>
</dbReference>
<comment type="similarity">
    <text evidence="1 3">Belongs to the UDP-glycosyltransferase family.</text>
</comment>
<evidence type="ECO:0000313" key="6">
    <source>
        <dbReference type="Proteomes" id="UP000026961"/>
    </source>
</evidence>
<dbReference type="CDD" id="cd03784">
    <property type="entry name" value="GT1_Gtf-like"/>
    <property type="match status" value="1"/>
</dbReference>
<dbReference type="FunFam" id="3.40.50.2000:FF:000108">
    <property type="entry name" value="UDP-glycosyltransferase 83A1"/>
    <property type="match status" value="1"/>
</dbReference>
<organism evidence="5">
    <name type="scientific">Oryza glumipatula</name>
    <dbReference type="NCBI Taxonomy" id="40148"/>
    <lineage>
        <taxon>Eukaryota</taxon>
        <taxon>Viridiplantae</taxon>
        <taxon>Streptophyta</taxon>
        <taxon>Embryophyta</taxon>
        <taxon>Tracheophyta</taxon>
        <taxon>Spermatophyta</taxon>
        <taxon>Magnoliopsida</taxon>
        <taxon>Liliopsida</taxon>
        <taxon>Poales</taxon>
        <taxon>Poaceae</taxon>
        <taxon>BOP clade</taxon>
        <taxon>Oryzoideae</taxon>
        <taxon>Oryzeae</taxon>
        <taxon>Oryzinae</taxon>
        <taxon>Oryza</taxon>
    </lineage>
</organism>
<evidence type="ECO:0000256" key="1">
    <source>
        <dbReference type="ARBA" id="ARBA00009995"/>
    </source>
</evidence>
<dbReference type="PROSITE" id="PS00375">
    <property type="entry name" value="UDPGT"/>
    <property type="match status" value="1"/>
</dbReference>
<evidence type="ECO:0000256" key="3">
    <source>
        <dbReference type="RuleBase" id="RU003718"/>
    </source>
</evidence>
<dbReference type="InterPro" id="IPR002213">
    <property type="entry name" value="UDP_glucos_trans"/>
</dbReference>
<keyword evidence="6" id="KW-1185">Reference proteome</keyword>